<sequence length="315" mass="34278">MKPRTRNVSFNQTAPKKQSTLFQTSQARLLASVKKLKSNEYTFIGMGDGWAGNGQASNAIFGSALSAIRNLKKKPLFILHNGDAVFTGSDQEFKTGGTYSGVPVKSLLQLIKDPNNGVPDIPFFIVPGNHEHTGINGPLTNFRKYIGPAHFGINLPKIKTTIIGLNNSQRIGTDPNGQTIYGFAPGELPFLRNQLKKAQKNTLLAMHVPPRIGKWANPRYFQDPTSTFGNTKGQLTRFLSTVRGKVPQVLMGHVHALDQLAYQGTKYTISGGAGAPLVKKGFLKGAPTPIFHMIQFTVKCGVIVKRRVIPVGDTA</sequence>
<protein>
    <submittedName>
        <fullName evidence="2">Metallophosphoesterase</fullName>
    </submittedName>
</protein>
<dbReference type="InterPro" id="IPR051918">
    <property type="entry name" value="STPP_CPPED1"/>
</dbReference>
<dbReference type="AlphaFoldDB" id="A0A6C0NT77"/>
<dbReference type="Gene3D" id="3.60.21.10">
    <property type="match status" value="1"/>
</dbReference>
<dbReference type="PANTHER" id="PTHR43143:SF1">
    <property type="entry name" value="SERINE_THREONINE-PROTEIN PHOSPHATASE CPPED1"/>
    <property type="match status" value="1"/>
</dbReference>
<keyword evidence="3" id="KW-1185">Reference proteome</keyword>
<evidence type="ECO:0000313" key="3">
    <source>
        <dbReference type="Proteomes" id="UP000479114"/>
    </source>
</evidence>
<name>A0A6C0NT77_9BACL</name>
<dbReference type="Pfam" id="PF00149">
    <property type="entry name" value="Metallophos"/>
    <property type="match status" value="1"/>
</dbReference>
<proteinExistence type="predicted"/>
<accession>A0A6C0NT77</accession>
<feature type="domain" description="Calcineurin-like phosphoesterase" evidence="1">
    <location>
        <begin position="68"/>
        <end position="256"/>
    </location>
</feature>
<evidence type="ECO:0000313" key="2">
    <source>
        <dbReference type="EMBL" id="QHW29410.1"/>
    </source>
</evidence>
<dbReference type="EMBL" id="CP048286">
    <property type="protein sequence ID" value="QHW29410.1"/>
    <property type="molecule type" value="Genomic_DNA"/>
</dbReference>
<gene>
    <name evidence="2" type="ORF">GZH47_00245</name>
</gene>
<reference evidence="2 3" key="1">
    <citation type="submission" date="2020-02" db="EMBL/GenBank/DDBJ databases">
        <title>Paenibacillus sp. nov., isolated from rhizosphere soil of tomato.</title>
        <authorList>
            <person name="Weon H.-Y."/>
            <person name="Lee S.A."/>
        </authorList>
    </citation>
    <scope>NUCLEOTIDE SEQUENCE [LARGE SCALE GENOMIC DNA]</scope>
    <source>
        <strain evidence="2 3">14171R-81</strain>
    </source>
</reference>
<dbReference type="RefSeq" id="WP_162637980.1">
    <property type="nucleotide sequence ID" value="NZ_CP048286.1"/>
</dbReference>
<dbReference type="SUPFAM" id="SSF56300">
    <property type="entry name" value="Metallo-dependent phosphatases"/>
    <property type="match status" value="1"/>
</dbReference>
<dbReference type="KEGG" id="prz:GZH47_00245"/>
<organism evidence="2 3">
    <name type="scientific">Paenibacillus rhizovicinus</name>
    <dbReference type="NCBI Taxonomy" id="2704463"/>
    <lineage>
        <taxon>Bacteria</taxon>
        <taxon>Bacillati</taxon>
        <taxon>Bacillota</taxon>
        <taxon>Bacilli</taxon>
        <taxon>Bacillales</taxon>
        <taxon>Paenibacillaceae</taxon>
        <taxon>Paenibacillus</taxon>
    </lineage>
</organism>
<dbReference type="GO" id="GO:0016787">
    <property type="term" value="F:hydrolase activity"/>
    <property type="evidence" value="ECO:0007669"/>
    <property type="project" value="InterPro"/>
</dbReference>
<dbReference type="InterPro" id="IPR004843">
    <property type="entry name" value="Calcineurin-like_PHP"/>
</dbReference>
<dbReference type="Proteomes" id="UP000479114">
    <property type="component" value="Chromosome"/>
</dbReference>
<evidence type="ECO:0000259" key="1">
    <source>
        <dbReference type="Pfam" id="PF00149"/>
    </source>
</evidence>
<dbReference type="PANTHER" id="PTHR43143">
    <property type="entry name" value="METALLOPHOSPHOESTERASE, CALCINEURIN SUPERFAMILY"/>
    <property type="match status" value="1"/>
</dbReference>
<dbReference type="InterPro" id="IPR029052">
    <property type="entry name" value="Metallo-depent_PP-like"/>
</dbReference>